<evidence type="ECO:0000256" key="1">
    <source>
        <dbReference type="ARBA" id="ARBA00004635"/>
    </source>
</evidence>
<dbReference type="Proteomes" id="UP001310386">
    <property type="component" value="Unassembled WGS sequence"/>
</dbReference>
<keyword evidence="3" id="KW-0309">Germination</keyword>
<feature type="signal peptide" evidence="8">
    <location>
        <begin position="1"/>
        <end position="25"/>
    </location>
</feature>
<comment type="similarity">
    <text evidence="2">Belongs to the GerABKC lipoprotein family.</text>
</comment>
<evidence type="ECO:0000256" key="5">
    <source>
        <dbReference type="ARBA" id="ARBA00023136"/>
    </source>
</evidence>
<evidence type="ECO:0000313" key="12">
    <source>
        <dbReference type="Proteomes" id="UP001310386"/>
    </source>
</evidence>
<evidence type="ECO:0000256" key="2">
    <source>
        <dbReference type="ARBA" id="ARBA00007886"/>
    </source>
</evidence>
<reference evidence="11" key="1">
    <citation type="submission" date="2023-12" db="EMBL/GenBank/DDBJ databases">
        <title>Fervidustalea candida gen. nov., sp. nov., a novel member of the family Paenibacillaceae isolated from a geothermal area.</title>
        <authorList>
            <person name="Li W.-J."/>
            <person name="Jiao J.-Y."/>
            <person name="Chen Y."/>
        </authorList>
    </citation>
    <scope>NUCLEOTIDE SEQUENCE</scope>
    <source>
        <strain evidence="11">SYSU GA230002</strain>
    </source>
</reference>
<evidence type="ECO:0000256" key="4">
    <source>
        <dbReference type="ARBA" id="ARBA00022729"/>
    </source>
</evidence>
<comment type="caution">
    <text evidence="11">The sequence shown here is derived from an EMBL/GenBank/DDBJ whole genome shotgun (WGS) entry which is preliminary data.</text>
</comment>
<dbReference type="PANTHER" id="PTHR35789:SF1">
    <property type="entry name" value="SPORE GERMINATION PROTEIN B3"/>
    <property type="match status" value="1"/>
</dbReference>
<evidence type="ECO:0000256" key="8">
    <source>
        <dbReference type="SAM" id="SignalP"/>
    </source>
</evidence>
<evidence type="ECO:0000256" key="7">
    <source>
        <dbReference type="ARBA" id="ARBA00023288"/>
    </source>
</evidence>
<accession>A0ABU5ZP03</accession>
<dbReference type="InterPro" id="IPR057336">
    <property type="entry name" value="GerAC_N"/>
</dbReference>
<dbReference type="Gene3D" id="3.30.300.210">
    <property type="entry name" value="Nutrient germinant receptor protein C, domain 3"/>
    <property type="match status" value="1"/>
</dbReference>
<evidence type="ECO:0000259" key="10">
    <source>
        <dbReference type="Pfam" id="PF25198"/>
    </source>
</evidence>
<proteinExistence type="inferred from homology"/>
<dbReference type="InterPro" id="IPR038501">
    <property type="entry name" value="Spore_GerAC_C_sf"/>
</dbReference>
<dbReference type="InterPro" id="IPR046953">
    <property type="entry name" value="Spore_GerAC-like_C"/>
</dbReference>
<gene>
    <name evidence="11" type="ORF">VF724_17475</name>
</gene>
<dbReference type="NCBIfam" id="TIGR02887">
    <property type="entry name" value="spore_ger_x_C"/>
    <property type="match status" value="1"/>
</dbReference>
<sequence>MKATKWISILLLVLPLTGCWSKYEAQNINYATAVGVDYEKGKYTLYVQMLDFSTVAKMEGQQKSEEVPVWLGKGSGISFTDAANDLYSTSQQRVSWGQVSAMVFSERLLEKQKIHEVLELFNRYREFRYLPWLFSTQDSLDEILTATPFFKLSPKASILHNPEQNYRQRSILPPVRLYQFVQFSNEKAKLGYIPELGINKKQWKENQKPHELLEYRGIQLYDHNKYYGRMTMPDLKGLPWMNQQTVRLPLSLFKDGKLAAVLVAEKPKVKITPTVRNEKAYFDVTVNIRAGINELHQHLSNQEITKMAQREIEAQIEKTFKIAYGKKIDIYDLGESLYRKDPAAWSHIAGHNQFILNENSLLHLNVKVKVIYPGRYKSGVIN</sequence>
<dbReference type="InterPro" id="IPR008844">
    <property type="entry name" value="Spore_GerAC-like"/>
</dbReference>
<evidence type="ECO:0000256" key="6">
    <source>
        <dbReference type="ARBA" id="ARBA00023139"/>
    </source>
</evidence>
<comment type="subcellular location">
    <subcellularLocation>
        <location evidence="1">Membrane</location>
        <topology evidence="1">Lipid-anchor</topology>
    </subcellularLocation>
</comment>
<keyword evidence="7" id="KW-0449">Lipoprotein</keyword>
<feature type="domain" description="Spore germination GerAC-like C-terminal" evidence="9">
    <location>
        <begin position="217"/>
        <end position="374"/>
    </location>
</feature>
<evidence type="ECO:0000313" key="11">
    <source>
        <dbReference type="EMBL" id="MEB3103426.1"/>
    </source>
</evidence>
<dbReference type="Pfam" id="PF05504">
    <property type="entry name" value="Spore_GerAC"/>
    <property type="match status" value="1"/>
</dbReference>
<keyword evidence="5" id="KW-0472">Membrane</keyword>
<protein>
    <submittedName>
        <fullName evidence="11">Ger(X)C family spore germination protein</fullName>
    </submittedName>
</protein>
<feature type="domain" description="Spore germination protein N-terminal" evidence="10">
    <location>
        <begin position="24"/>
        <end position="196"/>
    </location>
</feature>
<organism evidence="11 12">
    <name type="scientific">Ferviditalea candida</name>
    <dbReference type="NCBI Taxonomy" id="3108399"/>
    <lineage>
        <taxon>Bacteria</taxon>
        <taxon>Bacillati</taxon>
        <taxon>Bacillota</taxon>
        <taxon>Bacilli</taxon>
        <taxon>Bacillales</taxon>
        <taxon>Paenibacillaceae</taxon>
        <taxon>Ferviditalea</taxon>
    </lineage>
</organism>
<keyword evidence="12" id="KW-1185">Reference proteome</keyword>
<dbReference type="Pfam" id="PF25198">
    <property type="entry name" value="Spore_GerAC_N"/>
    <property type="match status" value="1"/>
</dbReference>
<dbReference type="PANTHER" id="PTHR35789">
    <property type="entry name" value="SPORE GERMINATION PROTEIN B3"/>
    <property type="match status" value="1"/>
</dbReference>
<dbReference type="RefSeq" id="WP_371755552.1">
    <property type="nucleotide sequence ID" value="NZ_JAYJLD010000035.1"/>
</dbReference>
<dbReference type="EMBL" id="JAYJLD010000035">
    <property type="protein sequence ID" value="MEB3103426.1"/>
    <property type="molecule type" value="Genomic_DNA"/>
</dbReference>
<keyword evidence="4 8" id="KW-0732">Signal</keyword>
<name>A0ABU5ZP03_9BACL</name>
<evidence type="ECO:0000259" key="9">
    <source>
        <dbReference type="Pfam" id="PF05504"/>
    </source>
</evidence>
<feature type="chain" id="PRO_5045372668" evidence="8">
    <location>
        <begin position="26"/>
        <end position="382"/>
    </location>
</feature>
<evidence type="ECO:0000256" key="3">
    <source>
        <dbReference type="ARBA" id="ARBA00022544"/>
    </source>
</evidence>
<keyword evidence="6" id="KW-0564">Palmitate</keyword>